<dbReference type="KEGG" id="plon:Pla110_29860"/>
<sequence>MMRFTRLILKRTGLAITFLLVCPLIALACKYSVRDVGFVALDQNDYELRLVVSTETSQETIDQWQSDLAPLLRDTNIKLSIVSTDSEQLSPQQSESNPEQQQGAAWFIDTFPVDQASEAKARELSLQQIDLSDMATVTPFLWHLADSDLRSQVIAEGLKAHSVLVIVEGKDKSQNEQALKIAEAARAQVKEELPDLPKPVDFPPKVITLSLEEREDERLLLWSWNIDPNNLDQTYLVPLFGRGRLLGEPLPIPGTSLTELSTILSYVGQDCECELDRSWMQGKMFPHRWDEHMQAEAAKALDFDPGSPLVKSEITRILARGPNGRRNLQVGEEPEGDLINLNQPAMENVSADEANDILRELNILTEEDPTTKVDVAKQEEQAEATLSAPPDDVVGVTSPTEESETKTAASPAGHEDQSKDKTPDLSEAIPESYRMPLEIGAIVAIILVMLMLFRGRRLQKD</sequence>
<dbReference type="OrthoDB" id="285464at2"/>
<dbReference type="AlphaFoldDB" id="A0A518CPT7"/>
<evidence type="ECO:0000256" key="2">
    <source>
        <dbReference type="SAM" id="Phobius"/>
    </source>
</evidence>
<evidence type="ECO:0000313" key="3">
    <source>
        <dbReference type="EMBL" id="QDU81247.1"/>
    </source>
</evidence>
<evidence type="ECO:0000313" key="4">
    <source>
        <dbReference type="Proteomes" id="UP000317178"/>
    </source>
</evidence>
<proteinExistence type="predicted"/>
<dbReference type="EMBL" id="CP036281">
    <property type="protein sequence ID" value="QDU81247.1"/>
    <property type="molecule type" value="Genomic_DNA"/>
</dbReference>
<dbReference type="PROSITE" id="PS51257">
    <property type="entry name" value="PROKAR_LIPOPROTEIN"/>
    <property type="match status" value="1"/>
</dbReference>
<dbReference type="Proteomes" id="UP000317178">
    <property type="component" value="Chromosome"/>
</dbReference>
<protein>
    <submittedName>
        <fullName evidence="3">Uncharacterized protein</fullName>
    </submittedName>
</protein>
<reference evidence="3 4" key="1">
    <citation type="submission" date="2019-02" db="EMBL/GenBank/DDBJ databases">
        <title>Deep-cultivation of Planctomycetes and their phenomic and genomic characterization uncovers novel biology.</title>
        <authorList>
            <person name="Wiegand S."/>
            <person name="Jogler M."/>
            <person name="Boedeker C."/>
            <person name="Pinto D."/>
            <person name="Vollmers J."/>
            <person name="Rivas-Marin E."/>
            <person name="Kohn T."/>
            <person name="Peeters S.H."/>
            <person name="Heuer A."/>
            <person name="Rast P."/>
            <person name="Oberbeckmann S."/>
            <person name="Bunk B."/>
            <person name="Jeske O."/>
            <person name="Meyerdierks A."/>
            <person name="Storesund J.E."/>
            <person name="Kallscheuer N."/>
            <person name="Luecker S."/>
            <person name="Lage O.M."/>
            <person name="Pohl T."/>
            <person name="Merkel B.J."/>
            <person name="Hornburger P."/>
            <person name="Mueller R.-W."/>
            <person name="Bruemmer F."/>
            <person name="Labrenz M."/>
            <person name="Spormann A.M."/>
            <person name="Op den Camp H."/>
            <person name="Overmann J."/>
            <person name="Amann R."/>
            <person name="Jetten M.S.M."/>
            <person name="Mascher T."/>
            <person name="Medema M.H."/>
            <person name="Devos D.P."/>
            <person name="Kaster A.-K."/>
            <person name="Ovreas L."/>
            <person name="Rohde M."/>
            <person name="Galperin M.Y."/>
            <person name="Jogler C."/>
        </authorList>
    </citation>
    <scope>NUCLEOTIDE SEQUENCE [LARGE SCALE GENOMIC DNA]</scope>
    <source>
        <strain evidence="3 4">Pla110</strain>
    </source>
</reference>
<feature type="transmembrane region" description="Helical" evidence="2">
    <location>
        <begin position="435"/>
        <end position="453"/>
    </location>
</feature>
<name>A0A518CPT7_9PLAN</name>
<evidence type="ECO:0000256" key="1">
    <source>
        <dbReference type="SAM" id="MobiDB-lite"/>
    </source>
</evidence>
<keyword evidence="2" id="KW-0472">Membrane</keyword>
<keyword evidence="2" id="KW-1133">Transmembrane helix</keyword>
<feature type="compositionally biased region" description="Basic and acidic residues" evidence="1">
    <location>
        <begin position="413"/>
        <end position="424"/>
    </location>
</feature>
<accession>A0A518CPT7</accession>
<gene>
    <name evidence="3" type="ORF">Pla110_29860</name>
</gene>
<keyword evidence="4" id="KW-1185">Reference proteome</keyword>
<feature type="region of interest" description="Disordered" evidence="1">
    <location>
        <begin position="376"/>
        <end position="424"/>
    </location>
</feature>
<dbReference type="RefSeq" id="WP_144996447.1">
    <property type="nucleotide sequence ID" value="NZ_CP036281.1"/>
</dbReference>
<organism evidence="3 4">
    <name type="scientific">Polystyrenella longa</name>
    <dbReference type="NCBI Taxonomy" id="2528007"/>
    <lineage>
        <taxon>Bacteria</taxon>
        <taxon>Pseudomonadati</taxon>
        <taxon>Planctomycetota</taxon>
        <taxon>Planctomycetia</taxon>
        <taxon>Planctomycetales</taxon>
        <taxon>Planctomycetaceae</taxon>
        <taxon>Polystyrenella</taxon>
    </lineage>
</organism>
<keyword evidence="2" id="KW-0812">Transmembrane</keyword>